<organism evidence="2 3">
    <name type="scientific">Peronospora matthiolae</name>
    <dbReference type="NCBI Taxonomy" id="2874970"/>
    <lineage>
        <taxon>Eukaryota</taxon>
        <taxon>Sar</taxon>
        <taxon>Stramenopiles</taxon>
        <taxon>Oomycota</taxon>
        <taxon>Peronosporomycetes</taxon>
        <taxon>Peronosporales</taxon>
        <taxon>Peronosporaceae</taxon>
        <taxon>Peronospora</taxon>
    </lineage>
</organism>
<comment type="caution">
    <text evidence="2">The sequence shown here is derived from an EMBL/GenBank/DDBJ whole genome shotgun (WGS) entry which is preliminary data.</text>
</comment>
<evidence type="ECO:0000313" key="2">
    <source>
        <dbReference type="EMBL" id="CAK7937182.1"/>
    </source>
</evidence>
<proteinExistence type="predicted"/>
<dbReference type="Proteomes" id="UP001162060">
    <property type="component" value="Unassembled WGS sequence"/>
</dbReference>
<gene>
    <name evidence="2" type="ORF">PM001_LOCUS22332</name>
</gene>
<feature type="compositionally biased region" description="Polar residues" evidence="1">
    <location>
        <begin position="1"/>
        <end position="11"/>
    </location>
</feature>
<name>A0AAV1UT17_9STRA</name>
<reference evidence="2" key="1">
    <citation type="submission" date="2024-01" db="EMBL/GenBank/DDBJ databases">
        <authorList>
            <person name="Webb A."/>
        </authorList>
    </citation>
    <scope>NUCLEOTIDE SEQUENCE</scope>
    <source>
        <strain evidence="2">Pm1</strain>
    </source>
</reference>
<evidence type="ECO:0000313" key="3">
    <source>
        <dbReference type="Proteomes" id="UP001162060"/>
    </source>
</evidence>
<feature type="region of interest" description="Disordered" evidence="1">
    <location>
        <begin position="1"/>
        <end position="66"/>
    </location>
</feature>
<evidence type="ECO:0000256" key="1">
    <source>
        <dbReference type="SAM" id="MobiDB-lite"/>
    </source>
</evidence>
<accession>A0AAV1UT17</accession>
<dbReference type="EMBL" id="CAKLBY020000226">
    <property type="protein sequence ID" value="CAK7937182.1"/>
    <property type="molecule type" value="Genomic_DNA"/>
</dbReference>
<dbReference type="AlphaFoldDB" id="A0AAV1UT17"/>
<protein>
    <submittedName>
        <fullName evidence="2">Uncharacterized protein</fullName>
    </submittedName>
</protein>
<sequence length="117" mass="12907">MTAPSRDSQMMPQDFEAQPQARPHLDNPRVMRSPSPPTLTPDIQDADELSSHSSSAPDQYDQIPLGPAGAAMLQARARGGATNQYDNETAKRVHLNIQAPERVNFTQWEYSTVTTTT</sequence>